<dbReference type="PRINTS" id="PR00508">
    <property type="entry name" value="S21N4MTFRASE"/>
</dbReference>
<dbReference type="GO" id="GO:0003677">
    <property type="term" value="F:DNA binding"/>
    <property type="evidence" value="ECO:0007669"/>
    <property type="project" value="InterPro"/>
</dbReference>
<dbReference type="GO" id="GO:0032259">
    <property type="term" value="P:methylation"/>
    <property type="evidence" value="ECO:0007669"/>
    <property type="project" value="UniProtKB-KW"/>
</dbReference>
<gene>
    <name evidence="4" type="ORF">Xkoz_03456</name>
</gene>
<feature type="domain" description="DNA methylase N-4/N-6" evidence="3">
    <location>
        <begin position="1"/>
        <end position="50"/>
    </location>
</feature>
<organism evidence="4 5">
    <name type="scientific">Xenorhabdus kozodoii</name>
    <dbReference type="NCBI Taxonomy" id="351676"/>
    <lineage>
        <taxon>Bacteria</taxon>
        <taxon>Pseudomonadati</taxon>
        <taxon>Pseudomonadota</taxon>
        <taxon>Gammaproteobacteria</taxon>
        <taxon>Enterobacterales</taxon>
        <taxon>Morganellaceae</taxon>
        <taxon>Xenorhabdus</taxon>
    </lineage>
</organism>
<evidence type="ECO:0000313" key="4">
    <source>
        <dbReference type="EMBL" id="PHM69280.1"/>
    </source>
</evidence>
<dbReference type="Pfam" id="PF01555">
    <property type="entry name" value="N6_N4_Mtase"/>
    <property type="match status" value="1"/>
</dbReference>
<dbReference type="SUPFAM" id="SSF53335">
    <property type="entry name" value="S-adenosyl-L-methionine-dependent methyltransferases"/>
    <property type="match status" value="1"/>
</dbReference>
<evidence type="ECO:0000259" key="3">
    <source>
        <dbReference type="Pfam" id="PF01555"/>
    </source>
</evidence>
<dbReference type="Gene3D" id="3.40.50.150">
    <property type="entry name" value="Vaccinia Virus protein VP39"/>
    <property type="match status" value="1"/>
</dbReference>
<dbReference type="AlphaFoldDB" id="A0A2D0L0T8"/>
<reference evidence="4 5" key="1">
    <citation type="journal article" date="2017" name="Nat. Microbiol.">
        <title>Natural product diversity associated with the nematode symbionts Photorhabdus and Xenorhabdus.</title>
        <authorList>
            <person name="Tobias N.J."/>
            <person name="Wolff H."/>
            <person name="Djahanschiri B."/>
            <person name="Grundmann F."/>
            <person name="Kronenwerth M."/>
            <person name="Shi Y.M."/>
            <person name="Simonyi S."/>
            <person name="Grun P."/>
            <person name="Shapiro-Ilan D."/>
            <person name="Pidot S.J."/>
            <person name="Stinear T.P."/>
            <person name="Ebersberger I."/>
            <person name="Bode H.B."/>
        </authorList>
    </citation>
    <scope>NUCLEOTIDE SEQUENCE [LARGE SCALE GENOMIC DNA]</scope>
    <source>
        <strain evidence="4 5">DSM 17907</strain>
    </source>
</reference>
<evidence type="ECO:0000256" key="2">
    <source>
        <dbReference type="ARBA" id="ARBA00022679"/>
    </source>
</evidence>
<dbReference type="InterPro" id="IPR029063">
    <property type="entry name" value="SAM-dependent_MTases_sf"/>
</dbReference>
<protein>
    <submittedName>
        <fullName evidence="4">Type II DNA modification methyltransferase</fullName>
    </submittedName>
</protein>
<evidence type="ECO:0000256" key="1">
    <source>
        <dbReference type="ARBA" id="ARBA00022603"/>
    </source>
</evidence>
<dbReference type="GO" id="GO:0008170">
    <property type="term" value="F:N-methyltransferase activity"/>
    <property type="evidence" value="ECO:0007669"/>
    <property type="project" value="InterPro"/>
</dbReference>
<dbReference type="EMBL" id="NJCX01000034">
    <property type="protein sequence ID" value="PHM69280.1"/>
    <property type="molecule type" value="Genomic_DNA"/>
</dbReference>
<sequence>MAHIIQSSSREGDLVADFFMGSGATLKAALKLNRRVLGVELEEERFKQTEQEINGQL</sequence>
<keyword evidence="5" id="KW-1185">Reference proteome</keyword>
<dbReference type="InterPro" id="IPR002941">
    <property type="entry name" value="DNA_methylase_N4/N6"/>
</dbReference>
<dbReference type="Proteomes" id="UP000221101">
    <property type="component" value="Unassembled WGS sequence"/>
</dbReference>
<accession>A0A2D0L0T8</accession>
<comment type="caution">
    <text evidence="4">The sequence shown here is derived from an EMBL/GenBank/DDBJ whole genome shotgun (WGS) entry which is preliminary data.</text>
</comment>
<keyword evidence="2 4" id="KW-0808">Transferase</keyword>
<name>A0A2D0L0T8_9GAMM</name>
<dbReference type="InterPro" id="IPR001091">
    <property type="entry name" value="RM_Methyltransferase"/>
</dbReference>
<proteinExistence type="predicted"/>
<keyword evidence="1 4" id="KW-0489">Methyltransferase</keyword>
<evidence type="ECO:0000313" key="5">
    <source>
        <dbReference type="Proteomes" id="UP000221101"/>
    </source>
</evidence>